<evidence type="ECO:0000256" key="1">
    <source>
        <dbReference type="SAM" id="MobiDB-lite"/>
    </source>
</evidence>
<feature type="region of interest" description="Disordered" evidence="1">
    <location>
        <begin position="1"/>
        <end position="47"/>
    </location>
</feature>
<name>A0A4Q4T4F1_9PEZI</name>
<sequence>MHPSSTASAAEAKRWFRRVPEKQRRRGGRSCDLCSGGSGGRGPDQRPVHDIVVRAGRAPRRLLDPEWRPLQHRGLRDLVQRDDGAGLGDQGRQLGAVQPLRDVGAARAEALGAVQSFEDAATPRRCLALGLNLRDALKRYEEIRMQRASLVQAKGREY</sequence>
<keyword evidence="3" id="KW-1185">Reference proteome</keyword>
<evidence type="ECO:0000313" key="2">
    <source>
        <dbReference type="EMBL" id="RYP00244.1"/>
    </source>
</evidence>
<feature type="compositionally biased region" description="Basic and acidic residues" evidence="1">
    <location>
        <begin position="11"/>
        <end position="22"/>
    </location>
</feature>
<gene>
    <name evidence="2" type="ORF">DL764_006580</name>
</gene>
<dbReference type="AlphaFoldDB" id="A0A4Q4T4F1"/>
<proteinExistence type="predicted"/>
<dbReference type="OrthoDB" id="16820at2759"/>
<dbReference type="Proteomes" id="UP000293360">
    <property type="component" value="Unassembled WGS sequence"/>
</dbReference>
<evidence type="ECO:0000313" key="3">
    <source>
        <dbReference type="Proteomes" id="UP000293360"/>
    </source>
</evidence>
<comment type="caution">
    <text evidence="2">The sequence shown here is derived from an EMBL/GenBank/DDBJ whole genome shotgun (WGS) entry which is preliminary data.</text>
</comment>
<reference evidence="2 3" key="1">
    <citation type="submission" date="2018-06" db="EMBL/GenBank/DDBJ databases">
        <title>Complete Genomes of Monosporascus.</title>
        <authorList>
            <person name="Robinson A.J."/>
            <person name="Natvig D.O."/>
        </authorList>
    </citation>
    <scope>NUCLEOTIDE SEQUENCE [LARGE SCALE GENOMIC DNA]</scope>
    <source>
        <strain evidence="2 3">CBS 110550</strain>
    </source>
</reference>
<dbReference type="EMBL" id="QJNU01000395">
    <property type="protein sequence ID" value="RYP00244.1"/>
    <property type="molecule type" value="Genomic_DNA"/>
</dbReference>
<organism evidence="2 3">
    <name type="scientific">Monosporascus ibericus</name>
    <dbReference type="NCBI Taxonomy" id="155417"/>
    <lineage>
        <taxon>Eukaryota</taxon>
        <taxon>Fungi</taxon>
        <taxon>Dikarya</taxon>
        <taxon>Ascomycota</taxon>
        <taxon>Pezizomycotina</taxon>
        <taxon>Sordariomycetes</taxon>
        <taxon>Xylariomycetidae</taxon>
        <taxon>Xylariales</taxon>
        <taxon>Xylariales incertae sedis</taxon>
        <taxon>Monosporascus</taxon>
    </lineage>
</organism>
<dbReference type="InterPro" id="IPR036188">
    <property type="entry name" value="FAD/NAD-bd_sf"/>
</dbReference>
<accession>A0A4Q4T4F1</accession>
<dbReference type="Gene3D" id="3.50.50.60">
    <property type="entry name" value="FAD/NAD(P)-binding domain"/>
    <property type="match status" value="1"/>
</dbReference>
<protein>
    <submittedName>
        <fullName evidence="2">Uncharacterized protein</fullName>
    </submittedName>
</protein>